<evidence type="ECO:0000256" key="7">
    <source>
        <dbReference type="ARBA" id="ARBA00052441"/>
    </source>
</evidence>
<dbReference type="EMBL" id="QJKJ01000593">
    <property type="protein sequence ID" value="RDY11712.1"/>
    <property type="molecule type" value="Genomic_DNA"/>
</dbReference>
<dbReference type="FunFam" id="3.40.50.1240:FF:000028">
    <property type="entry name" value="Putative 2-carboxy-D-arabinitol-1-phosphatase"/>
    <property type="match status" value="1"/>
</dbReference>
<keyword evidence="5" id="KW-0809">Transit peptide</keyword>
<keyword evidence="2" id="KW-0150">Chloroplast</keyword>
<dbReference type="Gene3D" id="3.40.50.1240">
    <property type="entry name" value="Phosphoglycerate mutase-like"/>
    <property type="match status" value="2"/>
</dbReference>
<evidence type="ECO:0000256" key="2">
    <source>
        <dbReference type="ARBA" id="ARBA00022528"/>
    </source>
</evidence>
<dbReference type="Pfam" id="PF00300">
    <property type="entry name" value="His_Phos_1"/>
    <property type="match status" value="2"/>
</dbReference>
<evidence type="ECO:0000313" key="11">
    <source>
        <dbReference type="EMBL" id="RDY11712.1"/>
    </source>
</evidence>
<evidence type="ECO:0000256" key="5">
    <source>
        <dbReference type="ARBA" id="ARBA00022946"/>
    </source>
</evidence>
<protein>
    <recommendedName>
        <fullName evidence="8">2-carboxy-D-arabinitol-1-phosphatase</fullName>
        <ecNumber evidence="8">3.1.3.63</ecNumber>
    </recommendedName>
</protein>
<keyword evidence="4" id="KW-0378">Hydrolase</keyword>
<keyword evidence="3" id="KW-0934">Plastid</keyword>
<dbReference type="AlphaFoldDB" id="A0A371I9L2"/>
<dbReference type="FunFam" id="3.40.50.1240:FF:000018">
    <property type="entry name" value="Phosphoglycerate mutase"/>
    <property type="match status" value="1"/>
</dbReference>
<sequence length="507" mass="55768">MFLVVRPCGSSSARIHRLHPTPTPHRSRNVVVRCSLSSVQEKGELASELHASQPFPSIRAAKRVILVRHGQSTWNAEGRIQGSSNFSVLTKKGESQAETSRQMLIDDNFDACFASPLARSKRTAEIIWGPRQETIIPDFELREIDLYSFQGLLKHEGKARFGSAYHQWQVDAANFIIDGHYPVRELWERARSCWTKILAHDSRSVLVVAHNAVNQALVATAIGLGPEYFRTLLQSNCGVSVLDFIPRSEGGSPHICLNRLNQTPGSPIAGGKSGGRATSKRIILVCNGSTQGNTEDGFPFAGDQPLNMLGVIQSQKSAELLLDLKVNSIITSPNKACVETATAISKVQEAADCLGADCVPRYVEMKQIGNLDDISNFPPFQPGWLNRVDDGLRTTLWDQSGKAWHSLLNEISDESRAEEVVVAVGHPAIHIALMGRCLNLTKEWLGSFHLDAGSVSVVDFPDGPNGRGVIRCINYTAHLGRWSIPITRSTEDGEESRDMQHRMKLPC</sequence>
<comment type="similarity">
    <text evidence="6">Belongs to the phosphoglycerate mutase family.</text>
</comment>
<evidence type="ECO:0000256" key="10">
    <source>
        <dbReference type="PIRSR" id="PIRSR613078-2"/>
    </source>
</evidence>
<dbReference type="InterPro" id="IPR013078">
    <property type="entry name" value="His_Pase_superF_clade-1"/>
</dbReference>
<feature type="active site" description="Tele-phosphohistidine intermediate" evidence="9">
    <location>
        <position position="69"/>
    </location>
</feature>
<accession>A0A371I9L2</accession>
<dbReference type="InterPro" id="IPR001345">
    <property type="entry name" value="PG/BPGM_mutase_AS"/>
</dbReference>
<comment type="subcellular location">
    <subcellularLocation>
        <location evidence="1">Plastid</location>
        <location evidence="1">Chloroplast stroma</location>
    </subcellularLocation>
</comment>
<proteinExistence type="inferred from homology"/>
<dbReference type="InterPro" id="IPR029033">
    <property type="entry name" value="His_PPase_superfam"/>
</dbReference>
<dbReference type="PANTHER" id="PTHR48100">
    <property type="entry name" value="BROAD-SPECIFICITY PHOSPHATASE YOR283W-RELATED"/>
    <property type="match status" value="1"/>
</dbReference>
<evidence type="ECO:0000256" key="3">
    <source>
        <dbReference type="ARBA" id="ARBA00022640"/>
    </source>
</evidence>
<dbReference type="PROSITE" id="PS00175">
    <property type="entry name" value="PG_MUTASE"/>
    <property type="match status" value="1"/>
</dbReference>
<dbReference type="InterPro" id="IPR050275">
    <property type="entry name" value="PGM_Phosphatase"/>
</dbReference>
<feature type="binding site" evidence="10">
    <location>
        <begin position="68"/>
        <end position="75"/>
    </location>
    <ligand>
        <name>substrate</name>
    </ligand>
</feature>
<evidence type="ECO:0000256" key="1">
    <source>
        <dbReference type="ARBA" id="ARBA00004470"/>
    </source>
</evidence>
<comment type="catalytic activity">
    <reaction evidence="7">
        <text>2-carboxy-D-arabinitol 1-phosphate + H2O = 2-carboxy-D-arabinitol + phosphate</text>
        <dbReference type="Rhea" id="RHEA:17837"/>
        <dbReference type="ChEBI" id="CHEBI:15377"/>
        <dbReference type="ChEBI" id="CHEBI:43474"/>
        <dbReference type="ChEBI" id="CHEBI:58008"/>
        <dbReference type="ChEBI" id="CHEBI:58185"/>
        <dbReference type="EC" id="3.1.3.63"/>
    </reaction>
</comment>
<dbReference type="PANTHER" id="PTHR48100:SF10">
    <property type="entry name" value="2-CARBOXY-D-ARABINITOL-1-PHOSPHATASE-RELATED"/>
    <property type="match status" value="1"/>
</dbReference>
<feature type="binding site" evidence="10">
    <location>
        <position position="119"/>
    </location>
    <ligand>
        <name>substrate</name>
    </ligand>
</feature>
<evidence type="ECO:0000256" key="4">
    <source>
        <dbReference type="ARBA" id="ARBA00022801"/>
    </source>
</evidence>
<dbReference type="OrthoDB" id="354304at2759"/>
<comment type="caution">
    <text evidence="11">The sequence shown here is derived from an EMBL/GenBank/DDBJ whole genome shotgun (WGS) entry which is preliminary data.</text>
</comment>
<name>A0A371I9L2_MUCPR</name>
<dbReference type="Proteomes" id="UP000257109">
    <property type="component" value="Unassembled WGS sequence"/>
</dbReference>
<evidence type="ECO:0000256" key="8">
    <source>
        <dbReference type="ARBA" id="ARBA00066640"/>
    </source>
</evidence>
<feature type="binding site" evidence="10">
    <location>
        <position position="154"/>
    </location>
    <ligand>
        <name>substrate</name>
    </ligand>
</feature>
<organism evidence="11 12">
    <name type="scientific">Mucuna pruriens</name>
    <name type="common">Velvet bean</name>
    <name type="synonym">Dolichos pruriens</name>
    <dbReference type="NCBI Taxonomy" id="157652"/>
    <lineage>
        <taxon>Eukaryota</taxon>
        <taxon>Viridiplantae</taxon>
        <taxon>Streptophyta</taxon>
        <taxon>Embryophyta</taxon>
        <taxon>Tracheophyta</taxon>
        <taxon>Spermatophyta</taxon>
        <taxon>Magnoliopsida</taxon>
        <taxon>eudicotyledons</taxon>
        <taxon>Gunneridae</taxon>
        <taxon>Pentapetalae</taxon>
        <taxon>rosids</taxon>
        <taxon>fabids</taxon>
        <taxon>Fabales</taxon>
        <taxon>Fabaceae</taxon>
        <taxon>Papilionoideae</taxon>
        <taxon>50 kb inversion clade</taxon>
        <taxon>NPAAA clade</taxon>
        <taxon>indigoferoid/millettioid clade</taxon>
        <taxon>Phaseoleae</taxon>
        <taxon>Mucuna</taxon>
    </lineage>
</organism>
<evidence type="ECO:0000256" key="9">
    <source>
        <dbReference type="PIRSR" id="PIRSR613078-1"/>
    </source>
</evidence>
<dbReference type="GO" id="GO:0047538">
    <property type="term" value="F:2-carboxy-D-arabinitol-1-phosphatase activity"/>
    <property type="evidence" value="ECO:0007669"/>
    <property type="project" value="UniProtKB-EC"/>
</dbReference>
<dbReference type="SUPFAM" id="SSF53254">
    <property type="entry name" value="Phosphoglycerate mutase-like"/>
    <property type="match status" value="2"/>
</dbReference>
<evidence type="ECO:0000313" key="12">
    <source>
        <dbReference type="Proteomes" id="UP000257109"/>
    </source>
</evidence>
<dbReference type="GO" id="GO:0009570">
    <property type="term" value="C:chloroplast stroma"/>
    <property type="evidence" value="ECO:0007669"/>
    <property type="project" value="UniProtKB-SubCell"/>
</dbReference>
<reference evidence="11" key="1">
    <citation type="submission" date="2018-05" db="EMBL/GenBank/DDBJ databases">
        <title>Draft genome of Mucuna pruriens seed.</title>
        <authorList>
            <person name="Nnadi N.E."/>
            <person name="Vos R."/>
            <person name="Hasami M.H."/>
            <person name="Devisetty U.K."/>
            <person name="Aguiy J.C."/>
        </authorList>
    </citation>
    <scope>NUCLEOTIDE SEQUENCE [LARGE SCALE GENOMIC DNA]</scope>
    <source>
        <strain evidence="11">JCA_2017</strain>
    </source>
</reference>
<keyword evidence="12" id="KW-1185">Reference proteome</keyword>
<dbReference type="CDD" id="cd07067">
    <property type="entry name" value="HP_PGM_like"/>
    <property type="match status" value="2"/>
</dbReference>
<dbReference type="EC" id="3.1.3.63" evidence="8"/>
<dbReference type="STRING" id="157652.A0A371I9L2"/>
<dbReference type="SMART" id="SM00855">
    <property type="entry name" value="PGAM"/>
    <property type="match status" value="2"/>
</dbReference>
<evidence type="ECO:0000256" key="6">
    <source>
        <dbReference type="ARBA" id="ARBA00038362"/>
    </source>
</evidence>
<gene>
    <name evidence="11" type="ORF">CR513_03570</name>
</gene>
<feature type="active site" description="Proton donor/acceptor" evidence="9">
    <location>
        <position position="143"/>
    </location>
</feature>